<dbReference type="STRING" id="1121391.SAMN02745206_02366"/>
<dbReference type="OrthoDB" id="9940236at2"/>
<dbReference type="Proteomes" id="UP000184076">
    <property type="component" value="Unassembled WGS sequence"/>
</dbReference>
<evidence type="ECO:0000256" key="1">
    <source>
        <dbReference type="SAM" id="MobiDB-lite"/>
    </source>
</evidence>
<evidence type="ECO:0000313" key="3">
    <source>
        <dbReference type="Proteomes" id="UP000184076"/>
    </source>
</evidence>
<name>A0A1M5D6N0_9BACT</name>
<dbReference type="AlphaFoldDB" id="A0A1M5D6N0"/>
<evidence type="ECO:0000313" key="2">
    <source>
        <dbReference type="EMBL" id="SHF62634.1"/>
    </source>
</evidence>
<organism evidence="2 3">
    <name type="scientific">Desulfacinum infernum DSM 9756</name>
    <dbReference type="NCBI Taxonomy" id="1121391"/>
    <lineage>
        <taxon>Bacteria</taxon>
        <taxon>Pseudomonadati</taxon>
        <taxon>Thermodesulfobacteriota</taxon>
        <taxon>Syntrophobacteria</taxon>
        <taxon>Syntrophobacterales</taxon>
        <taxon>Syntrophobacteraceae</taxon>
        <taxon>Desulfacinum</taxon>
    </lineage>
</organism>
<gene>
    <name evidence="2" type="ORF">SAMN02745206_02366</name>
</gene>
<keyword evidence="3" id="KW-1185">Reference proteome</keyword>
<feature type="region of interest" description="Disordered" evidence="1">
    <location>
        <begin position="90"/>
        <end position="140"/>
    </location>
</feature>
<accession>A0A1M5D6N0</accession>
<feature type="compositionally biased region" description="Low complexity" evidence="1">
    <location>
        <begin position="90"/>
        <end position="100"/>
    </location>
</feature>
<proteinExistence type="predicted"/>
<feature type="compositionally biased region" description="Basic and acidic residues" evidence="1">
    <location>
        <begin position="105"/>
        <end position="140"/>
    </location>
</feature>
<dbReference type="PROSITE" id="PS51257">
    <property type="entry name" value="PROKAR_LIPOPROTEIN"/>
    <property type="match status" value="1"/>
</dbReference>
<sequence length="140" mass="14695">MKRILCVLMAVGMVTALGCAKKGPEEAAKNFLEKQIVAKHKGITMDASKLSYKVVEQGEDTAVVAVTGTIEVDAQIPLVKKGGSWVVGQKEAAQEKAGAAPAHMKASEAKAPAKHEPAKAEHAPKKEVPKAESGHHGEHS</sequence>
<dbReference type="RefSeq" id="WP_073039717.1">
    <property type="nucleotide sequence ID" value="NZ_FQVB01000022.1"/>
</dbReference>
<protein>
    <submittedName>
        <fullName evidence="2">Uncharacterized protein</fullName>
    </submittedName>
</protein>
<dbReference type="EMBL" id="FQVB01000022">
    <property type="protein sequence ID" value="SHF62634.1"/>
    <property type="molecule type" value="Genomic_DNA"/>
</dbReference>
<reference evidence="3" key="1">
    <citation type="submission" date="2016-11" db="EMBL/GenBank/DDBJ databases">
        <authorList>
            <person name="Varghese N."/>
            <person name="Submissions S."/>
        </authorList>
    </citation>
    <scope>NUCLEOTIDE SEQUENCE [LARGE SCALE GENOMIC DNA]</scope>
    <source>
        <strain evidence="3">DSM 9756</strain>
    </source>
</reference>